<feature type="compositionally biased region" description="Basic and acidic residues" evidence="9">
    <location>
        <begin position="34"/>
        <end position="43"/>
    </location>
</feature>
<evidence type="ECO:0000256" key="5">
    <source>
        <dbReference type="ARBA" id="ARBA00022605"/>
    </source>
</evidence>
<evidence type="ECO:0000256" key="6">
    <source>
        <dbReference type="ARBA" id="ARBA00022679"/>
    </source>
</evidence>
<reference evidence="11" key="1">
    <citation type="submission" date="2016-01" db="EMBL/GenBank/DDBJ databases">
        <authorList>
            <person name="Peeters C."/>
        </authorList>
    </citation>
    <scope>NUCLEOTIDE SEQUENCE [LARGE SCALE GENOMIC DNA]</scope>
    <source>
        <strain evidence="11">LMG 29317</strain>
    </source>
</reference>
<dbReference type="GO" id="GO:0005737">
    <property type="term" value="C:cytoplasm"/>
    <property type="evidence" value="ECO:0007669"/>
    <property type="project" value="InterPro"/>
</dbReference>
<evidence type="ECO:0000256" key="3">
    <source>
        <dbReference type="ARBA" id="ARBA00013266"/>
    </source>
</evidence>
<dbReference type="GO" id="GO:0009001">
    <property type="term" value="F:serine O-acetyltransferase activity"/>
    <property type="evidence" value="ECO:0007669"/>
    <property type="project" value="UniProtKB-EC"/>
</dbReference>
<feature type="region of interest" description="Disordered" evidence="9">
    <location>
        <begin position="18"/>
        <end position="43"/>
    </location>
</feature>
<evidence type="ECO:0000313" key="11">
    <source>
        <dbReference type="EMBL" id="SAL81398.1"/>
    </source>
</evidence>
<comment type="pathway">
    <text evidence="1">Amino-acid biosynthesis; L-cysteine biosynthesis; L-cysteine from L-serine: step 1/2.</text>
</comment>
<dbReference type="SUPFAM" id="SSF51161">
    <property type="entry name" value="Trimeric LpxA-like enzymes"/>
    <property type="match status" value="1"/>
</dbReference>
<evidence type="ECO:0000256" key="4">
    <source>
        <dbReference type="ARBA" id="ARBA00018522"/>
    </source>
</evidence>
<keyword evidence="7" id="KW-0012">Acyltransferase</keyword>
<dbReference type="PANTHER" id="PTHR42811">
    <property type="entry name" value="SERINE ACETYLTRANSFERASE"/>
    <property type="match status" value="1"/>
</dbReference>
<evidence type="ECO:0000256" key="1">
    <source>
        <dbReference type="ARBA" id="ARBA00004876"/>
    </source>
</evidence>
<organism evidence="11 12">
    <name type="scientific">Caballeronia arvi</name>
    <dbReference type="NCBI Taxonomy" id="1777135"/>
    <lineage>
        <taxon>Bacteria</taxon>
        <taxon>Pseudomonadati</taxon>
        <taxon>Pseudomonadota</taxon>
        <taxon>Betaproteobacteria</taxon>
        <taxon>Burkholderiales</taxon>
        <taxon>Burkholderiaceae</taxon>
        <taxon>Caballeronia</taxon>
    </lineage>
</organism>
<dbReference type="UniPathway" id="UPA00136">
    <property type="reaction ID" value="UER00199"/>
</dbReference>
<evidence type="ECO:0000256" key="8">
    <source>
        <dbReference type="ARBA" id="ARBA00049486"/>
    </source>
</evidence>
<dbReference type="Gene3D" id="1.10.3130.10">
    <property type="entry name" value="serine acetyltransferase, domain 1"/>
    <property type="match status" value="1"/>
</dbReference>
<dbReference type="InterPro" id="IPR011004">
    <property type="entry name" value="Trimer_LpxA-like_sf"/>
</dbReference>
<evidence type="ECO:0000256" key="2">
    <source>
        <dbReference type="ARBA" id="ARBA00007274"/>
    </source>
</evidence>
<dbReference type="Pfam" id="PF00132">
    <property type="entry name" value="Hexapep"/>
    <property type="match status" value="1"/>
</dbReference>
<dbReference type="AlphaFoldDB" id="A0A158KJS0"/>
<dbReference type="Pfam" id="PF06426">
    <property type="entry name" value="SATase_N"/>
    <property type="match status" value="1"/>
</dbReference>
<evidence type="ECO:0000256" key="9">
    <source>
        <dbReference type="SAM" id="MobiDB-lite"/>
    </source>
</evidence>
<evidence type="ECO:0000313" key="12">
    <source>
        <dbReference type="Proteomes" id="UP000055019"/>
    </source>
</evidence>
<keyword evidence="12" id="KW-1185">Reference proteome</keyword>
<dbReference type="InterPro" id="IPR053376">
    <property type="entry name" value="Serine_acetyltransferase"/>
</dbReference>
<dbReference type="NCBIfam" id="NF041874">
    <property type="entry name" value="EPS_EpsC"/>
    <property type="match status" value="1"/>
</dbReference>
<proteinExistence type="inferred from homology"/>
<dbReference type="InterPro" id="IPR001451">
    <property type="entry name" value="Hexapep"/>
</dbReference>
<name>A0A158KJS0_9BURK</name>
<keyword evidence="6" id="KW-0808">Transferase</keyword>
<dbReference type="EMBL" id="FCOM02000037">
    <property type="protein sequence ID" value="SAL81398.1"/>
    <property type="molecule type" value="Genomic_DNA"/>
</dbReference>
<evidence type="ECO:0000256" key="7">
    <source>
        <dbReference type="ARBA" id="ARBA00023315"/>
    </source>
</evidence>
<dbReference type="Proteomes" id="UP000055019">
    <property type="component" value="Unassembled WGS sequence"/>
</dbReference>
<sequence>MFHPSCIKRGGRFSRFMADMQNTPTPGAVPPLDSSHDTTHDGPQEWGLARIVADLRQSREELHRTRHPLGIRELPSREAIVRIVNGLRSALFPTHYGAPDLTDESVDYYVGQTLESTLRLLHEQIRRALRFLPEHRDSSDAALSAQAFAIAREFGAQLPHIRALLVSDIQAAFTGDPAAQHITEILLCYPGVWAMTHHRLAHALHKLGVPLLARFINEIAHSLTGIDIHPGATIGPSFFIDHGTGVVIGETAVIGQHVRVYQAVTLGAKSFPSTSDGALVKGNARHPIVEDDVVIYAGATILGRVTIGKGSVIGGNVWLTHSVPPGSNVSQGKVREGSGPEVPGNGFGA</sequence>
<dbReference type="CDD" id="cd03354">
    <property type="entry name" value="LbH_SAT"/>
    <property type="match status" value="1"/>
</dbReference>
<gene>
    <name evidence="11" type="ORF">AWB74_05941</name>
</gene>
<comment type="catalytic activity">
    <reaction evidence="8">
        <text>L-serine + acetyl-CoA = O-acetyl-L-serine + CoA</text>
        <dbReference type="Rhea" id="RHEA:24560"/>
        <dbReference type="ChEBI" id="CHEBI:33384"/>
        <dbReference type="ChEBI" id="CHEBI:57287"/>
        <dbReference type="ChEBI" id="CHEBI:57288"/>
        <dbReference type="ChEBI" id="CHEBI:58340"/>
        <dbReference type="EC" id="2.3.1.30"/>
    </reaction>
</comment>
<comment type="similarity">
    <text evidence="2">Belongs to the transferase hexapeptide repeat family.</text>
</comment>
<evidence type="ECO:0000259" key="10">
    <source>
        <dbReference type="Pfam" id="PF06426"/>
    </source>
</evidence>
<feature type="domain" description="Serine acetyltransferase N-terminal" evidence="10">
    <location>
        <begin position="120"/>
        <end position="194"/>
    </location>
</feature>
<dbReference type="GO" id="GO:0006535">
    <property type="term" value="P:cysteine biosynthetic process from serine"/>
    <property type="evidence" value="ECO:0007669"/>
    <property type="project" value="InterPro"/>
</dbReference>
<comment type="caution">
    <text evidence="11">The sequence shown here is derived from an EMBL/GenBank/DDBJ whole genome shotgun (WGS) entry which is preliminary data.</text>
</comment>
<dbReference type="InterPro" id="IPR010493">
    <property type="entry name" value="Ser_AcTrfase_N"/>
</dbReference>
<dbReference type="InterPro" id="IPR045304">
    <property type="entry name" value="LbH_SAT"/>
</dbReference>
<protein>
    <recommendedName>
        <fullName evidence="4">Serine acetyltransferase</fullName>
        <ecNumber evidence="3">2.3.1.30</ecNumber>
    </recommendedName>
</protein>
<feature type="region of interest" description="Disordered" evidence="9">
    <location>
        <begin position="324"/>
        <end position="349"/>
    </location>
</feature>
<dbReference type="Gene3D" id="2.160.10.10">
    <property type="entry name" value="Hexapeptide repeat proteins"/>
    <property type="match status" value="1"/>
</dbReference>
<dbReference type="EC" id="2.3.1.30" evidence="3"/>
<accession>A0A158KJS0</accession>
<keyword evidence="5" id="KW-0028">Amino-acid biosynthesis</keyword>
<dbReference type="InterPro" id="IPR042122">
    <property type="entry name" value="Ser_AcTrfase_N_sf"/>
</dbReference>